<gene>
    <name evidence="11" type="ORF">BCR35DRAFT_288127</name>
</gene>
<proteinExistence type="inferred from homology"/>
<dbReference type="EC" id="6.3.4.21" evidence="3 8"/>
<dbReference type="InterPro" id="IPR041525">
    <property type="entry name" value="N/Namide_PRibTrfase"/>
</dbReference>
<organism evidence="11 12">
    <name type="scientific">Leucosporidium creatinivorum</name>
    <dbReference type="NCBI Taxonomy" id="106004"/>
    <lineage>
        <taxon>Eukaryota</taxon>
        <taxon>Fungi</taxon>
        <taxon>Dikarya</taxon>
        <taxon>Basidiomycota</taxon>
        <taxon>Pucciniomycotina</taxon>
        <taxon>Microbotryomycetes</taxon>
        <taxon>Leucosporidiales</taxon>
        <taxon>Leucosporidium</taxon>
    </lineage>
</organism>
<evidence type="ECO:0000256" key="8">
    <source>
        <dbReference type="RuleBase" id="RU003838"/>
    </source>
</evidence>
<dbReference type="GO" id="GO:0005829">
    <property type="term" value="C:cytosol"/>
    <property type="evidence" value="ECO:0007669"/>
    <property type="project" value="TreeGrafter"/>
</dbReference>
<keyword evidence="4" id="KW-0597">Phosphoprotein</keyword>
<comment type="PTM">
    <text evidence="8">Transiently phosphorylated on a His residue during the reaction cycle. Phosphorylation strongly increases the affinity for substrates and increases the rate of nicotinate D-ribonucleotide production. Dephosphorylation regenerates the low-affinity form of the enzyme, leading to product release.</text>
</comment>
<dbReference type="Pfam" id="PF04095">
    <property type="entry name" value="NAPRTase"/>
    <property type="match status" value="1"/>
</dbReference>
<dbReference type="InParanoid" id="A0A1Y2FZ58"/>
<feature type="domain" description="Nicotinate phosphoribosyltransferase N-terminal" evidence="10">
    <location>
        <begin position="6"/>
        <end position="140"/>
    </location>
</feature>
<dbReference type="PANTHER" id="PTHR11098:SF1">
    <property type="entry name" value="NICOTINATE PHOSPHORIBOSYLTRANSFERASE"/>
    <property type="match status" value="1"/>
</dbReference>
<dbReference type="Gene3D" id="3.20.140.10">
    <property type="entry name" value="nicotinate phosphoribosyltransferase"/>
    <property type="match status" value="1"/>
</dbReference>
<dbReference type="GO" id="GO:0004516">
    <property type="term" value="F:nicotinate phosphoribosyltransferase activity"/>
    <property type="evidence" value="ECO:0007669"/>
    <property type="project" value="UniProtKB-UniRule"/>
</dbReference>
<dbReference type="GO" id="GO:0034355">
    <property type="term" value="P:NAD+ biosynthetic process via the salvage pathway"/>
    <property type="evidence" value="ECO:0007669"/>
    <property type="project" value="TreeGrafter"/>
</dbReference>
<keyword evidence="11" id="KW-0808">Transferase</keyword>
<dbReference type="InterPro" id="IPR007229">
    <property type="entry name" value="Nic_PRibTrfase-Fam"/>
</dbReference>
<feature type="domain" description="Nicotinate/nicotinamide phosphoribosyltransferase" evidence="9">
    <location>
        <begin position="174"/>
        <end position="426"/>
    </location>
</feature>
<dbReference type="AlphaFoldDB" id="A0A1Y2FZ58"/>
<dbReference type="STRING" id="106004.A0A1Y2FZ58"/>
<evidence type="ECO:0000256" key="3">
    <source>
        <dbReference type="ARBA" id="ARBA00013236"/>
    </source>
</evidence>
<dbReference type="Pfam" id="PF17767">
    <property type="entry name" value="NAPRTase_N"/>
    <property type="match status" value="1"/>
</dbReference>
<keyword evidence="5 8" id="KW-0436">Ligase</keyword>
<evidence type="ECO:0000256" key="2">
    <source>
        <dbReference type="ARBA" id="ARBA00010897"/>
    </source>
</evidence>
<sequence length="428" mass="47686">MLHSVLDSDQYKLSMQQAILQQIVKGGEDPLVAYRFTNRGGNLFTRATYEVVLQAVQDLGKLALTKEERVWLEKNAPFLTADYLDYLETFRYKPEEQVSVQYVVVDKDAQGQELGRFEIEIKGGWAATILYEVPLMAIISEAYFTAQETNWDYVGQYELAKAKGKALFEAGCVTSEFGTRRRRSYEAQDIIMRGLIAANEEFGGEGKGRLAGTSNVHFAQKYNIAPIGTIAHEWIMGVAALTGYEGSNGRAMDLWEKTYPSGALSIALTDTFSTKPFFDDFISDPARANRWKGLRQDSGSPFKFISLAKEAFERVGADPKQKIIVFSDGLDVAKSIELKKASDEAGVGCSFGVGTTFTNDFVKVEQPVKQDVPGEGEPRTGEPSKALNMVIKLYRINNEFCVKISDELTKNTGDEETVRVVKHRFGLE</sequence>
<dbReference type="SUPFAM" id="SSF54675">
    <property type="entry name" value="Nicotinate/Quinolinate PRTase N-terminal domain-like"/>
    <property type="match status" value="1"/>
</dbReference>
<dbReference type="UniPathway" id="UPA00253">
    <property type="reaction ID" value="UER00457"/>
</dbReference>
<dbReference type="OrthoDB" id="193380at2759"/>
<evidence type="ECO:0000313" key="11">
    <source>
        <dbReference type="EMBL" id="ORY89415.1"/>
    </source>
</evidence>
<evidence type="ECO:0000259" key="10">
    <source>
        <dbReference type="Pfam" id="PF17767"/>
    </source>
</evidence>
<evidence type="ECO:0000256" key="6">
    <source>
        <dbReference type="ARBA" id="ARBA00022642"/>
    </source>
</evidence>
<dbReference type="SUPFAM" id="SSF51690">
    <property type="entry name" value="Nicotinate/Quinolinate PRTase C-terminal domain-like"/>
    <property type="match status" value="1"/>
</dbReference>
<reference evidence="11 12" key="1">
    <citation type="submission" date="2016-07" db="EMBL/GenBank/DDBJ databases">
        <title>Pervasive Adenine N6-methylation of Active Genes in Fungi.</title>
        <authorList>
            <consortium name="DOE Joint Genome Institute"/>
            <person name="Mondo S.J."/>
            <person name="Dannebaum R.O."/>
            <person name="Kuo R.C."/>
            <person name="Labutti K."/>
            <person name="Haridas S."/>
            <person name="Kuo A."/>
            <person name="Salamov A."/>
            <person name="Ahrendt S.R."/>
            <person name="Lipzen A."/>
            <person name="Sullivan W."/>
            <person name="Andreopoulos W.B."/>
            <person name="Clum A."/>
            <person name="Lindquist E."/>
            <person name="Daum C."/>
            <person name="Ramamoorthy G.K."/>
            <person name="Gryganskyi A."/>
            <person name="Culley D."/>
            <person name="Magnuson J.K."/>
            <person name="James T.Y."/>
            <person name="O'Malley M.A."/>
            <person name="Stajich J.E."/>
            <person name="Spatafora J.W."/>
            <person name="Visel A."/>
            <person name="Grigoriev I.V."/>
        </authorList>
    </citation>
    <scope>NUCLEOTIDE SEQUENCE [LARGE SCALE GENOMIC DNA]</scope>
    <source>
        <strain evidence="11 12">62-1032</strain>
    </source>
</reference>
<keyword evidence="12" id="KW-1185">Reference proteome</keyword>
<dbReference type="EMBL" id="MCGR01000006">
    <property type="protein sequence ID" value="ORY89415.1"/>
    <property type="molecule type" value="Genomic_DNA"/>
</dbReference>
<evidence type="ECO:0000256" key="7">
    <source>
        <dbReference type="ARBA" id="ARBA00048668"/>
    </source>
</evidence>
<dbReference type="PANTHER" id="PTHR11098">
    <property type="entry name" value="NICOTINATE PHOSPHORIBOSYLTRANSFERASE"/>
    <property type="match status" value="1"/>
</dbReference>
<evidence type="ECO:0000259" key="9">
    <source>
        <dbReference type="Pfam" id="PF04095"/>
    </source>
</evidence>
<dbReference type="PIRSF" id="PIRSF000484">
    <property type="entry name" value="NAPRT"/>
    <property type="match status" value="1"/>
</dbReference>
<protein>
    <recommendedName>
        <fullName evidence="3 8">Nicotinate phosphoribosyltransferase</fullName>
        <ecNumber evidence="3 8">6.3.4.21</ecNumber>
    </recommendedName>
</protein>
<dbReference type="Proteomes" id="UP000193467">
    <property type="component" value="Unassembled WGS sequence"/>
</dbReference>
<evidence type="ECO:0000256" key="1">
    <source>
        <dbReference type="ARBA" id="ARBA00004952"/>
    </source>
</evidence>
<comment type="similarity">
    <text evidence="2 8">Belongs to the NAPRTase family.</text>
</comment>
<dbReference type="FunCoup" id="A0A1Y2FZ58">
    <property type="interactions" value="298"/>
</dbReference>
<evidence type="ECO:0000256" key="5">
    <source>
        <dbReference type="ARBA" id="ARBA00022598"/>
    </source>
</evidence>
<dbReference type="NCBIfam" id="TIGR01514">
    <property type="entry name" value="NAPRTase"/>
    <property type="match status" value="1"/>
</dbReference>
<comment type="function">
    <text evidence="8">Catalyzes the synthesis of beta-nicotinate D-ribonucleotide from nicotinate and 5-phospho-D-ribose 1-phosphate at the expense of ATP.</text>
</comment>
<comment type="catalytic activity">
    <reaction evidence="7 8">
        <text>5-phospho-alpha-D-ribose 1-diphosphate + nicotinate + ATP + H2O = nicotinate beta-D-ribonucleotide + ADP + phosphate + diphosphate</text>
        <dbReference type="Rhea" id="RHEA:36163"/>
        <dbReference type="ChEBI" id="CHEBI:15377"/>
        <dbReference type="ChEBI" id="CHEBI:30616"/>
        <dbReference type="ChEBI" id="CHEBI:32544"/>
        <dbReference type="ChEBI" id="CHEBI:33019"/>
        <dbReference type="ChEBI" id="CHEBI:43474"/>
        <dbReference type="ChEBI" id="CHEBI:57502"/>
        <dbReference type="ChEBI" id="CHEBI:58017"/>
        <dbReference type="ChEBI" id="CHEBI:456216"/>
        <dbReference type="EC" id="6.3.4.21"/>
    </reaction>
</comment>
<comment type="pathway">
    <text evidence="1 8">Cofactor biosynthesis; NAD(+) biosynthesis; nicotinate D-ribonucleotide from nicotinate: step 1/1.</text>
</comment>
<dbReference type="InterPro" id="IPR040727">
    <property type="entry name" value="NAPRTase_N"/>
</dbReference>
<accession>A0A1Y2FZ58</accession>
<keyword evidence="11" id="KW-0328">Glycosyltransferase</keyword>
<evidence type="ECO:0000313" key="12">
    <source>
        <dbReference type="Proteomes" id="UP000193467"/>
    </source>
</evidence>
<keyword evidence="6 8" id="KW-0662">Pyridine nucleotide biosynthesis</keyword>
<dbReference type="InterPro" id="IPR006406">
    <property type="entry name" value="Nic_PRibTrfase"/>
</dbReference>
<dbReference type="InterPro" id="IPR036068">
    <property type="entry name" value="Nicotinate_pribotase-like_C"/>
</dbReference>
<evidence type="ECO:0000256" key="4">
    <source>
        <dbReference type="ARBA" id="ARBA00022553"/>
    </source>
</evidence>
<name>A0A1Y2FZ58_9BASI</name>
<dbReference type="GO" id="GO:0016757">
    <property type="term" value="F:glycosyltransferase activity"/>
    <property type="evidence" value="ECO:0007669"/>
    <property type="project" value="UniProtKB-KW"/>
</dbReference>
<comment type="caution">
    <text evidence="11">The sequence shown here is derived from an EMBL/GenBank/DDBJ whole genome shotgun (WGS) entry which is preliminary data.</text>
</comment>